<dbReference type="SUPFAM" id="SSF53850">
    <property type="entry name" value="Periplasmic binding protein-like II"/>
    <property type="match status" value="3"/>
</dbReference>
<protein>
    <submittedName>
        <fullName evidence="13">Uncharacterized protein</fullName>
    </submittedName>
</protein>
<dbReference type="GO" id="GO:0015276">
    <property type="term" value="F:ligand-gated monoatomic ion channel activity"/>
    <property type="evidence" value="ECO:0007669"/>
    <property type="project" value="InterPro"/>
</dbReference>
<proteinExistence type="inferred from homology"/>
<dbReference type="InterPro" id="IPR052192">
    <property type="entry name" value="Insect_Ionotropic_Sensory_Rcpt"/>
</dbReference>
<feature type="transmembrane region" description="Helical" evidence="9">
    <location>
        <begin position="1448"/>
        <end position="1467"/>
    </location>
</feature>
<evidence type="ECO:0000256" key="10">
    <source>
        <dbReference type="SAM" id="SignalP"/>
    </source>
</evidence>
<evidence type="ECO:0000259" key="11">
    <source>
        <dbReference type="Pfam" id="PF00060"/>
    </source>
</evidence>
<feature type="signal peptide" evidence="10">
    <location>
        <begin position="1"/>
        <end position="17"/>
    </location>
</feature>
<feature type="chain" id="PRO_5039940973" evidence="10">
    <location>
        <begin position="18"/>
        <end position="1752"/>
    </location>
</feature>
<comment type="subcellular location">
    <subcellularLocation>
        <location evidence="1">Cell membrane</location>
        <topology evidence="1">Multi-pass membrane protein</topology>
    </subcellularLocation>
</comment>
<dbReference type="GO" id="GO:0005886">
    <property type="term" value="C:plasma membrane"/>
    <property type="evidence" value="ECO:0007669"/>
    <property type="project" value="UniProtKB-SubCell"/>
</dbReference>
<feature type="domain" description="Putative ionotropic receptor ligand binding" evidence="12">
    <location>
        <begin position="49"/>
        <end position="196"/>
    </location>
</feature>
<evidence type="ECO:0000256" key="6">
    <source>
        <dbReference type="ARBA" id="ARBA00023136"/>
    </source>
</evidence>
<evidence type="ECO:0000256" key="1">
    <source>
        <dbReference type="ARBA" id="ARBA00004651"/>
    </source>
</evidence>
<keyword evidence="5 9" id="KW-1133">Transmembrane helix</keyword>
<dbReference type="Gene3D" id="1.10.287.70">
    <property type="match status" value="3"/>
</dbReference>
<evidence type="ECO:0000256" key="7">
    <source>
        <dbReference type="ARBA" id="ARBA00023170"/>
    </source>
</evidence>
<dbReference type="Gene3D" id="3.40.190.10">
    <property type="entry name" value="Periplasmic binding protein-like II"/>
    <property type="match status" value="3"/>
</dbReference>
<evidence type="ECO:0000256" key="2">
    <source>
        <dbReference type="ARBA" id="ARBA00008685"/>
    </source>
</evidence>
<dbReference type="OrthoDB" id="8050636at2759"/>
<reference evidence="13" key="1">
    <citation type="submission" date="2021-03" db="EMBL/GenBank/DDBJ databases">
        <title>Chromosome level genome of the anhydrobiotic midge Polypedilum vanderplanki.</title>
        <authorList>
            <person name="Yoshida Y."/>
            <person name="Kikawada T."/>
            <person name="Gusev O."/>
        </authorList>
    </citation>
    <scope>NUCLEOTIDE SEQUENCE</scope>
    <source>
        <strain evidence="13">NIAS01</strain>
        <tissue evidence="13">Whole body or cell culture</tissue>
    </source>
</reference>
<dbReference type="PANTHER" id="PTHR42643:SF30">
    <property type="entry name" value="IONOTROPIC RECEPTOR 40A-RELATED"/>
    <property type="match status" value="1"/>
</dbReference>
<feature type="transmembrane region" description="Helical" evidence="9">
    <location>
        <begin position="1695"/>
        <end position="1715"/>
    </location>
</feature>
<keyword evidence="4 9" id="KW-0812">Transmembrane</keyword>
<keyword evidence="14" id="KW-1185">Reference proteome</keyword>
<name>A0A9J6CS10_POLVA</name>
<dbReference type="Pfam" id="PF00060">
    <property type="entry name" value="Lig_chan"/>
    <property type="match status" value="2"/>
</dbReference>
<keyword evidence="10" id="KW-0732">Signal</keyword>
<feature type="domain" description="Ionotropic glutamate receptor C-terminal" evidence="11">
    <location>
        <begin position="329"/>
        <end position="550"/>
    </location>
</feature>
<keyword evidence="3" id="KW-1003">Cell membrane</keyword>
<dbReference type="GO" id="GO:0050906">
    <property type="term" value="P:detection of stimulus involved in sensory perception"/>
    <property type="evidence" value="ECO:0007669"/>
    <property type="project" value="UniProtKB-ARBA"/>
</dbReference>
<evidence type="ECO:0000256" key="5">
    <source>
        <dbReference type="ARBA" id="ARBA00022989"/>
    </source>
</evidence>
<evidence type="ECO:0000256" key="4">
    <source>
        <dbReference type="ARBA" id="ARBA00022692"/>
    </source>
</evidence>
<feature type="domain" description="Ionotropic glutamate receptor C-terminal" evidence="11">
    <location>
        <begin position="892"/>
        <end position="997"/>
    </location>
</feature>
<evidence type="ECO:0000259" key="12">
    <source>
        <dbReference type="Pfam" id="PF24061"/>
    </source>
</evidence>
<dbReference type="InterPro" id="IPR056198">
    <property type="entry name" value="LBD_receptor"/>
</dbReference>
<keyword evidence="8" id="KW-0325">Glycoprotein</keyword>
<accession>A0A9J6CS10</accession>
<dbReference type="Proteomes" id="UP001107558">
    <property type="component" value="Chromosome 1"/>
</dbReference>
<keyword evidence="6 9" id="KW-0472">Membrane</keyword>
<evidence type="ECO:0000256" key="9">
    <source>
        <dbReference type="SAM" id="Phobius"/>
    </source>
</evidence>
<feature type="transmembrane region" description="Helical" evidence="9">
    <location>
        <begin position="952"/>
        <end position="971"/>
    </location>
</feature>
<feature type="transmembrane region" description="Helical" evidence="9">
    <location>
        <begin position="1511"/>
        <end position="1531"/>
    </location>
</feature>
<evidence type="ECO:0000256" key="8">
    <source>
        <dbReference type="ARBA" id="ARBA00023180"/>
    </source>
</evidence>
<sequence>MIKNLFLILLLLKVVKVQENEDIVKIIDKIFKSDLSMELPSINLITTEKSYKEKLSSKIIEKLSKKKSMMILNEESLNKLKIEKLMFNIFIIKSLEGFKNLSKKITNKKFNYGGYYVIIFENGTKEDSHEIFTLLWEFYIHNINLLRKENNTIIVETFIPFQPSKCNQTEPVEIAKYKNGKFITKPENFFPLKFKNFHRCPIKVTTFGSLAPSVLRNNFPNGSYELYGRDVKVFRALEKEFNFYANVTYLTKYGSWGIIFENGTVTGAMGHATRREADFALGNLFLKLERVLIMGYSFGYYLETLVFAIPKGEPYSSFHKLLRPFDNIVWIITLVLIIVTFFIIIFLNFQSNKIKNFIFGEGIKHPTLNVVQALFGLSQHKLPTGDFARFLLMTFLIFCLIIRSLYQGSLYQFLQLSDNQPKVSSIEEMAEKNYTFYLIASFDDMTKDHQIMKYNRKVIAPSEFYTIMNNTLRPNFQGSNIIPFSELLYKNKMRALSNEDLYTMCKQIFTMIPISIYYPKDSYLVTTFDDLLIWFQSSGLISYWASQEMDYKYLSYNSDLDGPKVMSIEHLSGTFQIWIFLSIESYEFVEIIDEIVKTDLKIEISNINLIITETVYEEKLLSKIIEKLSKEKSVMILNEESLNKLKIEKLMFNIFIIKSLEGFKNLSKKITNKKFNYGGYYVIIFENGTKEDSHEIFTLLWEFYIHNINLLRRENNTIIVETFIPFQPSKCNQTEPVEIAKYKNGKFITKPGNFFPQKYENFHKCPLKITTFASLAPSVLRNDFPNGSYELYGRDVKVFRALEKEFNFYANVTYLTKYGSWGIIFENGTVTGAMGQATRREADFALGNLNLKLDRALIMGYSFGYYLETLVFVIPKGEPYSSFHKLLRPFENAVWIAMLVLILLTFIIIILLTFQPERIKNFVIGVGINHPSLNVLQVLFGLSQHKLPSRNFARFLLMTFLIFCLVIRSLYQGSLYQFLQLSDNQPEVSSIEEMAERGYTFYMIASYDDMTKDNAAMKNRRKIIPPSELYTIMNSTIRPNFHGSNIIAFSEVLYKNKLRARSKEDLYTVCKQIFTMIPISIYYPKDSYLVTTFDDLLIWFQSSGLISYWASQEMDYKYLSYNSDLDGPKVMSIEHFDIVEVTSEIIESAFHQRQVTAVTFIDATLKKSLEIHDFINELLTKIGSQHIYERINLQIIKTAKFTKRLNSNVIIISSMNEFRNFTKILTHKIFNYGGYYIILFKNATHNEAHEIFQTLWDFYIYNLNLIRNVNDSVVVETFIPFQLGKCNKTDPVVIANYQNGKFKLKSDDFFPLKFQNFYKCPLKFTTYESLAPSVIRNDFPNGTLHLHGRDVDTYTTLSETLNFKLDMFYIAEYGGWGYYNQNGTVTGGMARAIRRETEFILGNNNLKYDRALAMSHTYGYYLETLVFMLPPAEELSSFHKLIQPFDNYVWSCIIFILIVAIIVIGILEYQSIKVRSFVYGKNIKNPYMNILIAIVGGSQVKLPKRNFSRSLLMMFLLFCIIIRSSYQGALYKALQQNDLIPEPQNVEEIAERNLTFYVLVSWDELTINNSAIRNRRKMIQPLELQRMMNDTLKKDFNGALMTVLSEVLYRNKLRSLQGMELFKVCKQFYTMIPIVMYMPKNSYLVDPFNMKLLWFESAGLITWWQSNYGDMTYLADPTDFLGPKSLKISHLSATFQIYLCCCLTGFIIFIFELIFNQKRVDFIRKKLGIKRHKKKIVMKKLKPLLKSKTLKW</sequence>
<dbReference type="PANTHER" id="PTHR42643">
    <property type="entry name" value="IONOTROPIC RECEPTOR 20A-RELATED"/>
    <property type="match status" value="1"/>
</dbReference>
<comment type="similarity">
    <text evidence="2">Belongs to the glutamate-gated ion channel (TC 1.A.10.1) family.</text>
</comment>
<feature type="domain" description="Putative ionotropic receptor ligand binding" evidence="12">
    <location>
        <begin position="1138"/>
        <end position="1316"/>
    </location>
</feature>
<dbReference type="Pfam" id="PF24061">
    <property type="entry name" value="LBD_receptor"/>
    <property type="match status" value="3"/>
</dbReference>
<feature type="transmembrane region" description="Helical" evidence="9">
    <location>
        <begin position="329"/>
        <end position="349"/>
    </location>
</feature>
<feature type="transmembrane region" description="Helical" evidence="9">
    <location>
        <begin position="894"/>
        <end position="914"/>
    </location>
</feature>
<comment type="caution">
    <text evidence="13">The sequence shown here is derived from an EMBL/GenBank/DDBJ whole genome shotgun (WGS) entry which is preliminary data.</text>
</comment>
<evidence type="ECO:0000313" key="14">
    <source>
        <dbReference type="Proteomes" id="UP001107558"/>
    </source>
</evidence>
<organism evidence="13 14">
    <name type="scientific">Polypedilum vanderplanki</name>
    <name type="common">Sleeping chironomid midge</name>
    <dbReference type="NCBI Taxonomy" id="319348"/>
    <lineage>
        <taxon>Eukaryota</taxon>
        <taxon>Metazoa</taxon>
        <taxon>Ecdysozoa</taxon>
        <taxon>Arthropoda</taxon>
        <taxon>Hexapoda</taxon>
        <taxon>Insecta</taxon>
        <taxon>Pterygota</taxon>
        <taxon>Neoptera</taxon>
        <taxon>Endopterygota</taxon>
        <taxon>Diptera</taxon>
        <taxon>Nematocera</taxon>
        <taxon>Chironomoidea</taxon>
        <taxon>Chironomidae</taxon>
        <taxon>Chironominae</taxon>
        <taxon>Polypedilum</taxon>
        <taxon>Polypedilum</taxon>
    </lineage>
</organism>
<feature type="domain" description="Putative ionotropic receptor ligand binding" evidence="12">
    <location>
        <begin position="617"/>
        <end position="761"/>
    </location>
</feature>
<evidence type="ECO:0000313" key="13">
    <source>
        <dbReference type="EMBL" id="KAG5684347.1"/>
    </source>
</evidence>
<gene>
    <name evidence="13" type="ORF">PVAND_013582</name>
</gene>
<dbReference type="InterPro" id="IPR001320">
    <property type="entry name" value="Iontro_rcpt_C"/>
</dbReference>
<keyword evidence="7" id="KW-0675">Receptor</keyword>
<dbReference type="EMBL" id="JADBJN010000001">
    <property type="protein sequence ID" value="KAG5684347.1"/>
    <property type="molecule type" value="Genomic_DNA"/>
</dbReference>
<feature type="transmembrane region" description="Helical" evidence="9">
    <location>
        <begin position="387"/>
        <end position="406"/>
    </location>
</feature>
<evidence type="ECO:0000256" key="3">
    <source>
        <dbReference type="ARBA" id="ARBA00022475"/>
    </source>
</evidence>